<keyword evidence="7" id="KW-0695">RNA-directed DNA polymerase</keyword>
<evidence type="ECO:0000256" key="1">
    <source>
        <dbReference type="ARBA" id="ARBA00022670"/>
    </source>
</evidence>
<dbReference type="AlphaFoldDB" id="A0AA88YCZ1"/>
<dbReference type="Pfam" id="PF17917">
    <property type="entry name" value="RT_RNaseH"/>
    <property type="match status" value="1"/>
</dbReference>
<feature type="domain" description="Reverse transcriptase" evidence="8">
    <location>
        <begin position="170"/>
        <end position="347"/>
    </location>
</feature>
<dbReference type="GO" id="GO:0004519">
    <property type="term" value="F:endonuclease activity"/>
    <property type="evidence" value="ECO:0007669"/>
    <property type="project" value="UniProtKB-KW"/>
</dbReference>
<dbReference type="EMBL" id="VSWD01000005">
    <property type="protein sequence ID" value="KAK3102433.1"/>
    <property type="molecule type" value="Genomic_DNA"/>
</dbReference>
<dbReference type="Proteomes" id="UP001186944">
    <property type="component" value="Unassembled WGS sequence"/>
</dbReference>
<keyword evidence="1" id="KW-0645">Protease</keyword>
<reference evidence="9" key="1">
    <citation type="submission" date="2019-08" db="EMBL/GenBank/DDBJ databases">
        <title>The improved chromosome-level genome for the pearl oyster Pinctada fucata martensii using PacBio sequencing and Hi-C.</title>
        <authorList>
            <person name="Zheng Z."/>
        </authorList>
    </citation>
    <scope>NUCLEOTIDE SEQUENCE</scope>
    <source>
        <strain evidence="9">ZZ-2019</strain>
        <tissue evidence="9">Adductor muscle</tissue>
    </source>
</reference>
<dbReference type="Gene3D" id="3.30.70.270">
    <property type="match status" value="2"/>
</dbReference>
<evidence type="ECO:0000256" key="4">
    <source>
        <dbReference type="ARBA" id="ARBA00022722"/>
    </source>
</evidence>
<comment type="caution">
    <text evidence="9">The sequence shown here is derived from an EMBL/GenBank/DDBJ whole genome shotgun (WGS) entry which is preliminary data.</text>
</comment>
<dbReference type="PANTHER" id="PTHR37984:SF5">
    <property type="entry name" value="PROTEIN NYNRIN-LIKE"/>
    <property type="match status" value="1"/>
</dbReference>
<keyword evidence="3" id="KW-0548">Nucleotidyltransferase</keyword>
<dbReference type="PANTHER" id="PTHR37984">
    <property type="entry name" value="PROTEIN CBG26694"/>
    <property type="match status" value="1"/>
</dbReference>
<dbReference type="FunFam" id="3.30.70.270:FF:000020">
    <property type="entry name" value="Transposon Tf2-6 polyprotein-like Protein"/>
    <property type="match status" value="1"/>
</dbReference>
<dbReference type="InterPro" id="IPR041373">
    <property type="entry name" value="RT_RNaseH"/>
</dbReference>
<evidence type="ECO:0000256" key="6">
    <source>
        <dbReference type="ARBA" id="ARBA00022801"/>
    </source>
</evidence>
<dbReference type="InterPro" id="IPR043502">
    <property type="entry name" value="DNA/RNA_pol_sf"/>
</dbReference>
<proteinExistence type="predicted"/>
<dbReference type="GO" id="GO:0008233">
    <property type="term" value="F:peptidase activity"/>
    <property type="evidence" value="ECO:0007669"/>
    <property type="project" value="UniProtKB-KW"/>
</dbReference>
<dbReference type="GO" id="GO:0003964">
    <property type="term" value="F:RNA-directed DNA polymerase activity"/>
    <property type="evidence" value="ECO:0007669"/>
    <property type="project" value="UniProtKB-KW"/>
</dbReference>
<gene>
    <name evidence="9" type="ORF">FSP39_011351</name>
</gene>
<dbReference type="InterPro" id="IPR000477">
    <property type="entry name" value="RT_dom"/>
</dbReference>
<evidence type="ECO:0000313" key="10">
    <source>
        <dbReference type="Proteomes" id="UP001186944"/>
    </source>
</evidence>
<dbReference type="CDD" id="cd09274">
    <property type="entry name" value="RNase_HI_RT_Ty3"/>
    <property type="match status" value="1"/>
</dbReference>
<dbReference type="InterPro" id="IPR043128">
    <property type="entry name" value="Rev_trsase/Diguanyl_cyclase"/>
</dbReference>
<dbReference type="Pfam" id="PF00078">
    <property type="entry name" value="RVT_1"/>
    <property type="match status" value="1"/>
</dbReference>
<keyword evidence="6" id="KW-0378">Hydrolase</keyword>
<keyword evidence="4" id="KW-0540">Nuclease</keyword>
<evidence type="ECO:0000256" key="7">
    <source>
        <dbReference type="ARBA" id="ARBA00022918"/>
    </source>
</evidence>
<dbReference type="CDD" id="cd01647">
    <property type="entry name" value="RT_LTR"/>
    <property type="match status" value="1"/>
</dbReference>
<evidence type="ECO:0000256" key="2">
    <source>
        <dbReference type="ARBA" id="ARBA00022679"/>
    </source>
</evidence>
<dbReference type="FunFam" id="3.10.10.10:FF:000007">
    <property type="entry name" value="Retrovirus-related Pol polyprotein from transposon 17.6-like Protein"/>
    <property type="match status" value="1"/>
</dbReference>
<dbReference type="PROSITE" id="PS50878">
    <property type="entry name" value="RT_POL"/>
    <property type="match status" value="1"/>
</dbReference>
<accession>A0AA88YCZ1</accession>
<protein>
    <recommendedName>
        <fullName evidence="8">Reverse transcriptase domain-containing protein</fullName>
    </recommendedName>
</protein>
<keyword evidence="2" id="KW-0808">Transferase</keyword>
<dbReference type="GO" id="GO:0006508">
    <property type="term" value="P:proteolysis"/>
    <property type="evidence" value="ECO:0007669"/>
    <property type="project" value="UniProtKB-KW"/>
</dbReference>
<dbReference type="FunFam" id="3.10.20.370:FF:000001">
    <property type="entry name" value="Retrovirus-related Pol polyprotein from transposon 17.6-like protein"/>
    <property type="match status" value="1"/>
</dbReference>
<evidence type="ECO:0000256" key="3">
    <source>
        <dbReference type="ARBA" id="ARBA00022695"/>
    </source>
</evidence>
<dbReference type="SUPFAM" id="SSF56672">
    <property type="entry name" value="DNA/RNA polymerases"/>
    <property type="match status" value="1"/>
</dbReference>
<name>A0AA88YCZ1_PINIB</name>
<sequence length="561" mass="64083">MKVGEKVLVLLPTDNNKLLMQWKGPFSIVAKVNNVDYRIDVNGKIKTFHANMLKHYLERVGMLVDISESVPTMMIDCTTDEQGELHDLPYVKPKEGPTDVDMNSKLNDDQKLKVMNLLEQFSDILTDLPGQTNLISHDIRLTSDHPVKMKSRPIPFGMNDIVNEEVQNMLLLKVIEPSTSAYCSPIVLVKKKDGSIRFCINFRALNNQTYFDAEPMPDSEEIYSKLATHKWFSKLDLSKGYWQVPLEESSKPLTAFQTPKGLFQFKRMPFGLVTAAATFSRLMRIVLHDMENIENFIDDILIYTPSFDMHIEVLERLFLRLREVNLTVRPSKCSVAYDKVECLGHMVGADNLSPNPHNSDAIVNASRPETKKQLRSFLGLVGFYRKFVPNFSSIALPLTDLTKKGASNKLIWQDIHESAFQTLRQALLKYPILKLPDLTEMFYLQTDASNRGLGAVLCQEVEGKKLPVAYASRKLKDHELPYATVEKECLAIVWAIQKFSRYLLGCEFILETDHKPLTFLHSSKISNSRLMRWALSLQPYRFRIIAIKGKENVGADYLSRI</sequence>
<dbReference type="Gene3D" id="3.10.10.10">
    <property type="entry name" value="HIV Type 1 Reverse Transcriptase, subunit A, domain 1"/>
    <property type="match status" value="1"/>
</dbReference>
<dbReference type="InterPro" id="IPR050951">
    <property type="entry name" value="Retrovirus_Pol_polyprotein"/>
</dbReference>
<organism evidence="9 10">
    <name type="scientific">Pinctada imbricata</name>
    <name type="common">Atlantic pearl-oyster</name>
    <name type="synonym">Pinctada martensii</name>
    <dbReference type="NCBI Taxonomy" id="66713"/>
    <lineage>
        <taxon>Eukaryota</taxon>
        <taxon>Metazoa</taxon>
        <taxon>Spiralia</taxon>
        <taxon>Lophotrochozoa</taxon>
        <taxon>Mollusca</taxon>
        <taxon>Bivalvia</taxon>
        <taxon>Autobranchia</taxon>
        <taxon>Pteriomorphia</taxon>
        <taxon>Pterioida</taxon>
        <taxon>Pterioidea</taxon>
        <taxon>Pteriidae</taxon>
        <taxon>Pinctada</taxon>
    </lineage>
</organism>
<keyword evidence="10" id="KW-1185">Reference proteome</keyword>
<keyword evidence="5" id="KW-0255">Endonuclease</keyword>
<evidence type="ECO:0000259" key="8">
    <source>
        <dbReference type="PROSITE" id="PS50878"/>
    </source>
</evidence>
<evidence type="ECO:0000256" key="5">
    <source>
        <dbReference type="ARBA" id="ARBA00022759"/>
    </source>
</evidence>
<evidence type="ECO:0000313" key="9">
    <source>
        <dbReference type="EMBL" id="KAK3102433.1"/>
    </source>
</evidence>